<dbReference type="NCBIfam" id="NF038172">
    <property type="entry name" value="Lys_ox_CTQ_LodA"/>
    <property type="match status" value="1"/>
</dbReference>
<gene>
    <name evidence="3" type="ORF">SAMN04489800_3545</name>
</gene>
<dbReference type="CDD" id="cd14732">
    <property type="entry name" value="LodA"/>
    <property type="match status" value="1"/>
</dbReference>
<dbReference type="GO" id="GO:1900191">
    <property type="term" value="P:negative regulation of single-species biofilm formation"/>
    <property type="evidence" value="ECO:0007669"/>
    <property type="project" value="InterPro"/>
</dbReference>
<evidence type="ECO:0000313" key="3">
    <source>
        <dbReference type="EMBL" id="SEF00804.1"/>
    </source>
</evidence>
<sequence length="676" mass="74469">MKYVIGPSIGIARVGNSLTDFYLAPEQLGGRPLVCSPQGDQVRDKMHPVYVSQYKDGMGCVKRQAARFCLFAVADDGYSHEVTLDDPAIAGMEWTVHLANKKAAWYTFSELQGNLLLGALNSYEACKVPLRNSSVAQPQRQSELLIDPGPRTVSGARQPKLEFARDNIPKDYPHGSFPTYNKSNNGNPGQGLAIDTLGAILTDSQGRLLVLGGYGNAGGDLPITSFAGADSWHDDISDGPVTCKVTFKNGSAPQILRAWCVVASPKFAPELQNIVTLDDVAFDVGVRELNLDPQMYSQGQYNTDYIANYQRDIEPIIKRPAGYRWVAAIPALNSFSPAPFDATDASDKSLSHRKAYFSLFRKPGENGFTGGQTAVLFDKDSNAPLMPLNSGSNSVSNEVLDKFLTLTRTQYFLLSQWAAGKFDNRECEAVSPVVTLDRASIGNCVGGPFCPGIEVTWSLYSKELYEAPYRIKHRHDADFYRQHGLDPNENETDPLATFQGCEPGDLTKRMATPWQSDFYQCTVQNINFTDPQTNKADGIPKAPAYYAYWWPPQSPWNVIPGNLSAQAQEQAGIPAGMQSIYNRGINSFSEMIQAWHYLGFITNEVTGPYRDLFPNFVETERNNERFISASVAVASAANVVSGADVNFFNTWYLAPDPQREKIQVFGAMSARGHIGR</sequence>
<accession>A0A1H5NH79</accession>
<comment type="caution">
    <text evidence="3">The sequence shown here is derived from an EMBL/GenBank/DDBJ whole genome shotgun (WGS) entry which is preliminary data.</text>
</comment>
<dbReference type="GO" id="GO:0033736">
    <property type="term" value="F:L-lysine 6-oxidase activity"/>
    <property type="evidence" value="ECO:0007669"/>
    <property type="project" value="InterPro"/>
</dbReference>
<evidence type="ECO:0000259" key="2">
    <source>
        <dbReference type="Pfam" id="PF18417"/>
    </source>
</evidence>
<organism evidence="3 4">
    <name type="scientific">Pseudomonas deceptionensis</name>
    <dbReference type="NCBI Taxonomy" id="882211"/>
    <lineage>
        <taxon>Bacteria</taxon>
        <taxon>Pseudomonadati</taxon>
        <taxon>Pseudomonadota</taxon>
        <taxon>Gammaproteobacteria</taxon>
        <taxon>Pseudomonadales</taxon>
        <taxon>Pseudomonadaceae</taxon>
        <taxon>Pseudomonas</taxon>
    </lineage>
</organism>
<proteinExistence type="predicted"/>
<dbReference type="InterPro" id="IPR041168">
    <property type="entry name" value="LodA_N"/>
</dbReference>
<dbReference type="EMBL" id="FNUD01000002">
    <property type="protein sequence ID" value="SEF00804.1"/>
    <property type="molecule type" value="Genomic_DNA"/>
</dbReference>
<dbReference type="AlphaFoldDB" id="A0A1H5NH79"/>
<name>A0A1H5NH79_PSEDM</name>
<dbReference type="Proteomes" id="UP000183613">
    <property type="component" value="Unassembled WGS sequence"/>
</dbReference>
<feature type="domain" description="L-Lysine epsilon oxidase N-terminal" evidence="1">
    <location>
        <begin position="7"/>
        <end position="262"/>
    </location>
</feature>
<dbReference type="Pfam" id="PF17990">
    <property type="entry name" value="LodA_N"/>
    <property type="match status" value="1"/>
</dbReference>
<dbReference type="InterPro" id="IPR041173">
    <property type="entry name" value="LodA_C"/>
</dbReference>
<evidence type="ECO:0000313" key="4">
    <source>
        <dbReference type="Proteomes" id="UP000183613"/>
    </source>
</evidence>
<dbReference type="RefSeq" id="WP_048361570.1">
    <property type="nucleotide sequence ID" value="NZ_FNUD01000002.1"/>
</dbReference>
<reference evidence="3" key="1">
    <citation type="submission" date="2016-10" db="EMBL/GenBank/DDBJ databases">
        <authorList>
            <person name="Varghese N."/>
            <person name="Submissions S."/>
        </authorList>
    </citation>
    <scope>NUCLEOTIDE SEQUENCE [LARGE SCALE GENOMIC DNA]</scope>
    <source>
        <strain evidence="3">LMG 25555</strain>
    </source>
</reference>
<dbReference type="Pfam" id="PF18417">
    <property type="entry name" value="LodA_C"/>
    <property type="match status" value="1"/>
</dbReference>
<protein>
    <submittedName>
        <fullName evidence="3">L-lysine 6-oxidase</fullName>
    </submittedName>
</protein>
<dbReference type="GO" id="GO:0031640">
    <property type="term" value="P:killing of cells of another organism"/>
    <property type="evidence" value="ECO:0007669"/>
    <property type="project" value="InterPro"/>
</dbReference>
<feature type="domain" description="L-lysine epsilon oxidase C-terminal" evidence="2">
    <location>
        <begin position="387"/>
        <end position="534"/>
    </location>
</feature>
<dbReference type="OrthoDB" id="336698at2"/>
<evidence type="ECO:0000259" key="1">
    <source>
        <dbReference type="Pfam" id="PF17990"/>
    </source>
</evidence>
<keyword evidence="4" id="KW-1185">Reference proteome</keyword>
<dbReference type="InterPro" id="IPR033797">
    <property type="entry name" value="LodA"/>
</dbReference>